<dbReference type="GeneID" id="101726093"/>
<feature type="compositionally biased region" description="Basic and acidic residues" evidence="1">
    <location>
        <begin position="217"/>
        <end position="227"/>
    </location>
</feature>
<name>A0AAX6SNP5_HETGA</name>
<evidence type="ECO:0000256" key="1">
    <source>
        <dbReference type="SAM" id="MobiDB-lite"/>
    </source>
</evidence>
<accession>A0AAX6SNP5</accession>
<gene>
    <name evidence="3" type="primary">LOC101726093</name>
</gene>
<dbReference type="Pfam" id="PF15480">
    <property type="entry name" value="DUF4640"/>
    <property type="match status" value="1"/>
</dbReference>
<protein>
    <submittedName>
        <fullName evidence="3">Uncharacterized protein LOC101726093</fullName>
    </submittedName>
</protein>
<sequence>MLLGSTEKEKEDTKIKNNEDTWSDDEEYVDLYERTLVYKISDDTRLPDSSEDDGIQHNESYLKKENIQNNEDPQDIDQQSHDSDKDDALQLQEPPEENFQLGSSSLPHPAQVSCEEDLPTCKPPENTQVTQVPETPAMLPENESAEMLKTSTKESSSVSLGESEEDDTGSDTQTTTCVTWRQAFRWLRKRVLLCLGRRVTVSSPPATPTKKSFPTSKETHPKETLSD</sequence>
<keyword evidence="2" id="KW-1185">Reference proteome</keyword>
<dbReference type="Proteomes" id="UP000694906">
    <property type="component" value="Unplaced"/>
</dbReference>
<feature type="compositionally biased region" description="Basic and acidic residues" evidence="1">
    <location>
        <begin position="78"/>
        <end position="88"/>
    </location>
</feature>
<dbReference type="AlphaFoldDB" id="A0AAX6SNP5"/>
<dbReference type="RefSeq" id="XP_021110343.1">
    <property type="nucleotide sequence ID" value="XM_021254684.1"/>
</dbReference>
<feature type="compositionally biased region" description="Basic and acidic residues" evidence="1">
    <location>
        <begin position="1"/>
        <end position="19"/>
    </location>
</feature>
<feature type="region of interest" description="Disordered" evidence="1">
    <location>
        <begin position="200"/>
        <end position="227"/>
    </location>
</feature>
<dbReference type="PANTHER" id="PTHR36462:SF1">
    <property type="entry name" value="CHROMOSOME 12 OPEN READING FRAME 71"/>
    <property type="match status" value="1"/>
</dbReference>
<dbReference type="PANTHER" id="PTHR36462">
    <property type="entry name" value="CHROMOSOME 12 OPEN READING FRAME 71"/>
    <property type="match status" value="1"/>
</dbReference>
<feature type="compositionally biased region" description="Basic and acidic residues" evidence="1">
    <location>
        <begin position="40"/>
        <end position="66"/>
    </location>
</feature>
<organism evidence="2 3">
    <name type="scientific">Heterocephalus glaber</name>
    <name type="common">Naked mole rat</name>
    <dbReference type="NCBI Taxonomy" id="10181"/>
    <lineage>
        <taxon>Eukaryota</taxon>
        <taxon>Metazoa</taxon>
        <taxon>Chordata</taxon>
        <taxon>Craniata</taxon>
        <taxon>Vertebrata</taxon>
        <taxon>Euteleostomi</taxon>
        <taxon>Mammalia</taxon>
        <taxon>Eutheria</taxon>
        <taxon>Euarchontoglires</taxon>
        <taxon>Glires</taxon>
        <taxon>Rodentia</taxon>
        <taxon>Hystricomorpha</taxon>
        <taxon>Bathyergidae</taxon>
        <taxon>Heterocephalus</taxon>
    </lineage>
</organism>
<feature type="region of interest" description="Disordered" evidence="1">
    <location>
        <begin position="1"/>
        <end position="26"/>
    </location>
</feature>
<evidence type="ECO:0000313" key="2">
    <source>
        <dbReference type="Proteomes" id="UP000694906"/>
    </source>
</evidence>
<dbReference type="InterPro" id="IPR027908">
    <property type="entry name" value="DUF4640"/>
</dbReference>
<feature type="compositionally biased region" description="Low complexity" evidence="1">
    <location>
        <begin position="148"/>
        <end position="161"/>
    </location>
</feature>
<reference evidence="3" key="1">
    <citation type="submission" date="2025-08" db="UniProtKB">
        <authorList>
            <consortium name="RefSeq"/>
        </authorList>
    </citation>
    <scope>IDENTIFICATION</scope>
</reference>
<proteinExistence type="predicted"/>
<evidence type="ECO:0000313" key="3">
    <source>
        <dbReference type="RefSeq" id="XP_021110343.1"/>
    </source>
</evidence>
<feature type="region of interest" description="Disordered" evidence="1">
    <location>
        <begin position="40"/>
        <end position="174"/>
    </location>
</feature>
<feature type="compositionally biased region" description="Polar residues" evidence="1">
    <location>
        <begin position="200"/>
        <end position="216"/>
    </location>
</feature>